<dbReference type="AlphaFoldDB" id="A0A0F7SMI4"/>
<accession>A0A0F7SMI4</accession>
<sequence>MDTSGDQVVSFLGIPSSHLAPVAVFVSYFVLIACLFSLVIPRTLGASYASIKSQSQDRRCRRYAAIFGLLTLGSQLHTWYHMIGYMRWSYTNFYQTLPASPSPSLRAISFWLLNTSLFTEAWSIVLQPGTPFWISDHITRFTCCWWTFFVYLSIQRPAPLSSKSSGSSSHLYGSKVGKDKAGQPESSSLTSLKDEKWGNASAAAVLLLGQVVAISVASNIWFVGCVKRGFPIVGDGRVRDVPVKVWGALLGSSICVGVMPLTVNQPSFLTVLLIMHALLFVPFLPTRLADGPSSFTLTPTQVSLLLLVPPVVSSMLFNLPILTSPSVALRTFLAGNHALRSIGSDAAWCAFGLVAWASWKVKGPGKISRIVCSLGAFWVGGVGLPLGLD</sequence>
<reference evidence="3" key="1">
    <citation type="submission" date="2014-08" db="EMBL/GenBank/DDBJ databases">
        <authorList>
            <person name="Sharma Rahul"/>
            <person name="Thines Marco"/>
        </authorList>
    </citation>
    <scope>NUCLEOTIDE SEQUENCE</scope>
</reference>
<feature type="region of interest" description="Disordered" evidence="1">
    <location>
        <begin position="171"/>
        <end position="190"/>
    </location>
</feature>
<feature type="transmembrane region" description="Helical" evidence="2">
    <location>
        <begin position="371"/>
        <end position="388"/>
    </location>
</feature>
<feature type="transmembrane region" description="Helical" evidence="2">
    <location>
        <begin position="243"/>
        <end position="261"/>
    </location>
</feature>
<feature type="transmembrane region" description="Helical" evidence="2">
    <location>
        <begin position="200"/>
        <end position="222"/>
    </location>
</feature>
<feature type="transmembrane region" description="Helical" evidence="2">
    <location>
        <begin position="304"/>
        <end position="322"/>
    </location>
</feature>
<keyword evidence="2" id="KW-0812">Transmembrane</keyword>
<keyword evidence="2" id="KW-0472">Membrane</keyword>
<proteinExistence type="predicted"/>
<feature type="transmembrane region" description="Helical" evidence="2">
    <location>
        <begin position="267"/>
        <end position="284"/>
    </location>
</feature>
<evidence type="ECO:0000256" key="2">
    <source>
        <dbReference type="SAM" id="Phobius"/>
    </source>
</evidence>
<feature type="transmembrane region" description="Helical" evidence="2">
    <location>
        <begin position="62"/>
        <end position="88"/>
    </location>
</feature>
<feature type="transmembrane region" description="Helical" evidence="2">
    <location>
        <begin position="20"/>
        <end position="41"/>
    </location>
</feature>
<evidence type="ECO:0000313" key="3">
    <source>
        <dbReference type="EMBL" id="CED83282.1"/>
    </source>
</evidence>
<protein>
    <submittedName>
        <fullName evidence="3">Uncharacterized protein</fullName>
    </submittedName>
</protein>
<feature type="transmembrane region" description="Helical" evidence="2">
    <location>
        <begin position="342"/>
        <end position="359"/>
    </location>
</feature>
<name>A0A0F7SMI4_PHARH</name>
<organism evidence="3">
    <name type="scientific">Phaffia rhodozyma</name>
    <name type="common">Yeast</name>
    <name type="synonym">Xanthophyllomyces dendrorhous</name>
    <dbReference type="NCBI Taxonomy" id="264483"/>
    <lineage>
        <taxon>Eukaryota</taxon>
        <taxon>Fungi</taxon>
        <taxon>Dikarya</taxon>
        <taxon>Basidiomycota</taxon>
        <taxon>Agaricomycotina</taxon>
        <taxon>Tremellomycetes</taxon>
        <taxon>Cystofilobasidiales</taxon>
        <taxon>Mrakiaceae</taxon>
        <taxon>Phaffia</taxon>
    </lineage>
</organism>
<dbReference type="EMBL" id="LN483142">
    <property type="protein sequence ID" value="CED83282.1"/>
    <property type="molecule type" value="Genomic_DNA"/>
</dbReference>
<keyword evidence="2" id="KW-1133">Transmembrane helix</keyword>
<evidence type="ECO:0000256" key="1">
    <source>
        <dbReference type="SAM" id="MobiDB-lite"/>
    </source>
</evidence>